<evidence type="ECO:0000256" key="11">
    <source>
        <dbReference type="SAM" id="Phobius"/>
    </source>
</evidence>
<dbReference type="GO" id="GO:0005525">
    <property type="term" value="F:GTP binding"/>
    <property type="evidence" value="ECO:0007669"/>
    <property type="project" value="UniProtKB-KW"/>
</dbReference>
<dbReference type="Gene3D" id="3.40.50.300">
    <property type="entry name" value="P-loop containing nucleotide triphosphate hydrolases"/>
    <property type="match status" value="1"/>
</dbReference>
<evidence type="ECO:0000256" key="7">
    <source>
        <dbReference type="ARBA" id="ARBA00022989"/>
    </source>
</evidence>
<comment type="similarity">
    <text evidence="2">Belongs to the SRP receptor beta subunit family.</text>
</comment>
<evidence type="ECO:0000313" key="13">
    <source>
        <dbReference type="Proteomes" id="UP000095085"/>
    </source>
</evidence>
<dbReference type="InterPro" id="IPR019009">
    <property type="entry name" value="SRP_receptor_beta_su"/>
</dbReference>
<keyword evidence="5" id="KW-0547">Nucleotide-binding</keyword>
<dbReference type="Pfam" id="PF09439">
    <property type="entry name" value="SRPRB"/>
    <property type="match status" value="1"/>
</dbReference>
<evidence type="ECO:0000256" key="9">
    <source>
        <dbReference type="ARBA" id="ARBA00023136"/>
    </source>
</evidence>
<dbReference type="GeneID" id="30996785"/>
<dbReference type="InterPro" id="IPR024156">
    <property type="entry name" value="Small_GTPase_ARF"/>
</dbReference>
<keyword evidence="13" id="KW-1185">Reference proteome</keyword>
<keyword evidence="12" id="KW-0378">Hydrolase</keyword>
<evidence type="ECO:0000256" key="3">
    <source>
        <dbReference type="ARBA" id="ARBA00020256"/>
    </source>
</evidence>
<accession>A0A1E4RLE1</accession>
<organism evidence="12 13">
    <name type="scientific">Hyphopichia burtonii NRRL Y-1933</name>
    <dbReference type="NCBI Taxonomy" id="984485"/>
    <lineage>
        <taxon>Eukaryota</taxon>
        <taxon>Fungi</taxon>
        <taxon>Dikarya</taxon>
        <taxon>Ascomycota</taxon>
        <taxon>Saccharomycotina</taxon>
        <taxon>Pichiomycetes</taxon>
        <taxon>Debaryomycetaceae</taxon>
        <taxon>Hyphopichia</taxon>
    </lineage>
</organism>
<keyword evidence="8" id="KW-0342">GTP-binding</keyword>
<evidence type="ECO:0000256" key="8">
    <source>
        <dbReference type="ARBA" id="ARBA00023134"/>
    </source>
</evidence>
<name>A0A1E4RLE1_9ASCO</name>
<evidence type="ECO:0000313" key="12">
    <source>
        <dbReference type="EMBL" id="ODV68077.1"/>
    </source>
</evidence>
<dbReference type="PANTHER" id="PTHR45909:SF1">
    <property type="entry name" value="ADP-RIBOSYLATION FACTOR-RELATED PROTEIN 1"/>
    <property type="match status" value="1"/>
</dbReference>
<reference evidence="13" key="1">
    <citation type="submission" date="2016-05" db="EMBL/GenBank/DDBJ databases">
        <title>Comparative genomics of biotechnologically important yeasts.</title>
        <authorList>
            <consortium name="DOE Joint Genome Institute"/>
            <person name="Riley R."/>
            <person name="Haridas S."/>
            <person name="Wolfe K.H."/>
            <person name="Lopes M.R."/>
            <person name="Hittinger C.T."/>
            <person name="Goker M."/>
            <person name="Salamov A."/>
            <person name="Wisecaver J."/>
            <person name="Long T.M."/>
            <person name="Aerts A.L."/>
            <person name="Barry K."/>
            <person name="Choi C."/>
            <person name="Clum A."/>
            <person name="Coughlan A.Y."/>
            <person name="Deshpande S."/>
            <person name="Douglass A.P."/>
            <person name="Hanson S.J."/>
            <person name="Klenk H.-P."/>
            <person name="Labutti K."/>
            <person name="Lapidus A."/>
            <person name="Lindquist E."/>
            <person name="Lipzen A."/>
            <person name="Meier-Kolthoff J.P."/>
            <person name="Ohm R.A."/>
            <person name="Otillar R.P."/>
            <person name="Pangilinan J."/>
            <person name="Peng Y."/>
            <person name="Rokas A."/>
            <person name="Rosa C.A."/>
            <person name="Scheuner C."/>
            <person name="Sibirny A.A."/>
            <person name="Slot J.C."/>
            <person name="Stielow J.B."/>
            <person name="Sun H."/>
            <person name="Kurtzman C.P."/>
            <person name="Blackwell M."/>
            <person name="Grigoriev I.V."/>
            <person name="Jeffries T.W."/>
        </authorList>
    </citation>
    <scope>NUCLEOTIDE SEQUENCE [LARGE SCALE GENOMIC DNA]</scope>
    <source>
        <strain evidence="13">NRRL Y-1933</strain>
    </source>
</reference>
<dbReference type="EMBL" id="KV454540">
    <property type="protein sequence ID" value="ODV68077.1"/>
    <property type="molecule type" value="Genomic_DNA"/>
</dbReference>
<evidence type="ECO:0000256" key="10">
    <source>
        <dbReference type="ARBA" id="ARBA00023170"/>
    </source>
</evidence>
<dbReference type="GO" id="GO:0005794">
    <property type="term" value="C:Golgi apparatus"/>
    <property type="evidence" value="ECO:0007669"/>
    <property type="project" value="TreeGrafter"/>
</dbReference>
<keyword evidence="6" id="KW-0256">Endoplasmic reticulum</keyword>
<evidence type="ECO:0000256" key="6">
    <source>
        <dbReference type="ARBA" id="ARBA00022824"/>
    </source>
</evidence>
<dbReference type="STRING" id="984485.A0A1E4RLE1"/>
<gene>
    <name evidence="12" type="ORF">HYPBUDRAFT_156767</name>
</gene>
<evidence type="ECO:0000256" key="4">
    <source>
        <dbReference type="ARBA" id="ARBA00022692"/>
    </source>
</evidence>
<keyword evidence="10" id="KW-0675">Receptor</keyword>
<dbReference type="RefSeq" id="XP_020077144.1">
    <property type="nucleotide sequence ID" value="XM_020222236.1"/>
</dbReference>
<dbReference type="GO" id="GO:0003924">
    <property type="term" value="F:GTPase activity"/>
    <property type="evidence" value="ECO:0007669"/>
    <property type="project" value="TreeGrafter"/>
</dbReference>
<keyword evidence="4 11" id="KW-0812">Transmembrane</keyword>
<evidence type="ECO:0000256" key="2">
    <source>
        <dbReference type="ARBA" id="ARBA00005619"/>
    </source>
</evidence>
<keyword evidence="9 11" id="KW-0472">Membrane</keyword>
<protein>
    <recommendedName>
        <fullName evidence="3">Signal recognition particle receptor subunit beta</fullName>
    </recommendedName>
</protein>
<dbReference type="GO" id="GO:0005789">
    <property type="term" value="C:endoplasmic reticulum membrane"/>
    <property type="evidence" value="ECO:0007669"/>
    <property type="project" value="UniProtKB-SubCell"/>
</dbReference>
<dbReference type="GO" id="GO:0034067">
    <property type="term" value="P:protein localization to Golgi apparatus"/>
    <property type="evidence" value="ECO:0007669"/>
    <property type="project" value="TreeGrafter"/>
</dbReference>
<dbReference type="InterPro" id="IPR027417">
    <property type="entry name" value="P-loop_NTPase"/>
</dbReference>
<dbReference type="Proteomes" id="UP000095085">
    <property type="component" value="Unassembled WGS sequence"/>
</dbReference>
<dbReference type="PANTHER" id="PTHR45909">
    <property type="entry name" value="ADP-RIBOSYLATION FACTOR-RELATED PROTEIN 1"/>
    <property type="match status" value="1"/>
</dbReference>
<comment type="subcellular location">
    <subcellularLocation>
        <location evidence="1">Endoplasmic reticulum membrane</location>
        <topology evidence="1">Single-pass membrane protein</topology>
    </subcellularLocation>
</comment>
<proteinExistence type="inferred from homology"/>
<dbReference type="SUPFAM" id="SSF52540">
    <property type="entry name" value="P-loop containing nucleoside triphosphate hydrolases"/>
    <property type="match status" value="1"/>
</dbReference>
<dbReference type="GO" id="GO:0006886">
    <property type="term" value="P:intracellular protein transport"/>
    <property type="evidence" value="ECO:0007669"/>
    <property type="project" value="TreeGrafter"/>
</dbReference>
<feature type="transmembrane region" description="Helical" evidence="11">
    <location>
        <begin position="7"/>
        <end position="24"/>
    </location>
</feature>
<keyword evidence="7 11" id="KW-1133">Transmembrane helix</keyword>
<dbReference type="OrthoDB" id="41266at2759"/>
<evidence type="ECO:0000256" key="5">
    <source>
        <dbReference type="ARBA" id="ARBA00022741"/>
    </source>
</evidence>
<dbReference type="AlphaFoldDB" id="A0A1E4RLE1"/>
<dbReference type="GO" id="GO:0043001">
    <property type="term" value="P:Golgi to plasma membrane protein transport"/>
    <property type="evidence" value="ECO:0007669"/>
    <property type="project" value="TreeGrafter"/>
</dbReference>
<evidence type="ECO:0000256" key="1">
    <source>
        <dbReference type="ARBA" id="ARBA00004389"/>
    </source>
</evidence>
<sequence length="273" mass="31128">MDGVQKVLLSLLLGLLLVLLIFYIQNNSFKSNKSKSKTPTFLIIGSNNSGKTSLYYKLKSINKEELPTSTISSLEPNDGLIQLPFSNEAIQKPFRIVDFPGHLKYTTLLKKLILEDITLDNLKGIVFVIDSSSNSINQENKIKNITKLIFEILSQTEKLPNGIDFLFAVNKTDLFDSLPIHRIKTLLQTSMNEIIHNELNRSGTGGYDDDDEIESDKDDTVRQLWSIIVPKDQSFRFEMLEGNMEFKPGSVLKNKIEDWENWFDERVVNYGGM</sequence>